<name>A0A2R5GGL3_9STRA</name>
<dbReference type="AlphaFoldDB" id="A0A2R5GGL3"/>
<evidence type="ECO:0000256" key="2">
    <source>
        <dbReference type="SAM" id="MobiDB-lite"/>
    </source>
</evidence>
<dbReference type="InterPro" id="IPR036457">
    <property type="entry name" value="PPM-type-like_dom_sf"/>
</dbReference>
<dbReference type="InParanoid" id="A0A2R5GGL3"/>
<dbReference type="PANTHER" id="PTHR47992">
    <property type="entry name" value="PROTEIN PHOSPHATASE"/>
    <property type="match status" value="1"/>
</dbReference>
<feature type="region of interest" description="Disordered" evidence="2">
    <location>
        <begin position="382"/>
        <end position="411"/>
    </location>
</feature>
<dbReference type="Gene3D" id="3.60.40.10">
    <property type="entry name" value="PPM-type phosphatase domain"/>
    <property type="match status" value="1"/>
</dbReference>
<feature type="coiled-coil region" evidence="1">
    <location>
        <begin position="309"/>
        <end position="336"/>
    </location>
</feature>
<evidence type="ECO:0000259" key="3">
    <source>
        <dbReference type="PROSITE" id="PS51746"/>
    </source>
</evidence>
<keyword evidence="5" id="KW-1185">Reference proteome</keyword>
<evidence type="ECO:0000313" key="4">
    <source>
        <dbReference type="EMBL" id="GBG29479.1"/>
    </source>
</evidence>
<dbReference type="SUPFAM" id="SSF81606">
    <property type="entry name" value="PP2C-like"/>
    <property type="match status" value="1"/>
</dbReference>
<protein>
    <submittedName>
        <fullName evidence="4">Protein phosphatase, putative</fullName>
    </submittedName>
</protein>
<reference evidence="4 5" key="1">
    <citation type="submission" date="2017-12" db="EMBL/GenBank/DDBJ databases">
        <title>Sequencing, de novo assembly and annotation of complete genome of a new Thraustochytrid species, strain FCC1311.</title>
        <authorList>
            <person name="Sedici K."/>
            <person name="Godart F."/>
            <person name="Aiese Cigliano R."/>
            <person name="Sanseverino W."/>
            <person name="Barakat M."/>
            <person name="Ortet P."/>
            <person name="Marechal E."/>
            <person name="Cagnac O."/>
            <person name="Amato A."/>
        </authorList>
    </citation>
    <scope>NUCLEOTIDE SEQUENCE [LARGE SCALE GENOMIC DNA]</scope>
</reference>
<dbReference type="Pfam" id="PF00481">
    <property type="entry name" value="PP2C"/>
    <property type="match status" value="1"/>
</dbReference>
<dbReference type="InterPro" id="IPR015655">
    <property type="entry name" value="PP2C"/>
</dbReference>
<dbReference type="EMBL" id="BEYU01000059">
    <property type="protein sequence ID" value="GBG29479.1"/>
    <property type="molecule type" value="Genomic_DNA"/>
</dbReference>
<dbReference type="CDD" id="cd00143">
    <property type="entry name" value="PP2Cc"/>
    <property type="match status" value="1"/>
</dbReference>
<keyword evidence="1" id="KW-0175">Coiled coil</keyword>
<accession>A0A2R5GGL3</accession>
<feature type="domain" description="PPM-type phosphatase" evidence="3">
    <location>
        <begin position="1"/>
        <end position="289"/>
    </location>
</feature>
<evidence type="ECO:0000313" key="5">
    <source>
        <dbReference type="Proteomes" id="UP000241890"/>
    </source>
</evidence>
<proteinExistence type="predicted"/>
<dbReference type="GO" id="GO:0004722">
    <property type="term" value="F:protein serine/threonine phosphatase activity"/>
    <property type="evidence" value="ECO:0007669"/>
    <property type="project" value="InterPro"/>
</dbReference>
<sequence>MRKENQDTVHIALFPDDDDEDGEALVCAVLDGHGTSGRICALKTREWFAQELAQTKSKVMGSCLSGDKDALEVAASGLFNEAQAHIMDISEEQSKRVFGRFSGTTVTVVIVGKGKLCVLNAGDSEAVLGRTPSAVAHADSQKEPETPHIEHVVLSVKHQLDIPAERERIVKMGGRVAPKRGHDDGPLRVWLPDVETPGLMVSRSIGDGVCHDLGVSADPSIYLEPINPHDKFVIMASDGLWEFVDYEEAVNVVEDYVDPDDASHALVSIALMRQSKKNADNVSVIVILLETLNERRARLESQPGFVERHEKRFAKVQELEAQIRAQKQEAIDALKNNFGQSSPFVTSPPNGSILFGDPAEGGFNGGGLGAGGASSAIPTLDTGGLTGVSMPAGQGRQGQASARKSSMCILS</sequence>
<comment type="caution">
    <text evidence="4">The sequence shown here is derived from an EMBL/GenBank/DDBJ whole genome shotgun (WGS) entry which is preliminary data.</text>
</comment>
<gene>
    <name evidence="4" type="ORF">FCC1311_057002</name>
</gene>
<evidence type="ECO:0000256" key="1">
    <source>
        <dbReference type="SAM" id="Coils"/>
    </source>
</evidence>
<dbReference type="Proteomes" id="UP000241890">
    <property type="component" value="Unassembled WGS sequence"/>
</dbReference>
<dbReference type="InterPro" id="IPR001932">
    <property type="entry name" value="PPM-type_phosphatase-like_dom"/>
</dbReference>
<organism evidence="4 5">
    <name type="scientific">Hondaea fermentalgiana</name>
    <dbReference type="NCBI Taxonomy" id="2315210"/>
    <lineage>
        <taxon>Eukaryota</taxon>
        <taxon>Sar</taxon>
        <taxon>Stramenopiles</taxon>
        <taxon>Bigyra</taxon>
        <taxon>Labyrinthulomycetes</taxon>
        <taxon>Thraustochytrida</taxon>
        <taxon>Thraustochytriidae</taxon>
        <taxon>Hondaea</taxon>
    </lineage>
</organism>
<dbReference type="PROSITE" id="PS51746">
    <property type="entry name" value="PPM_2"/>
    <property type="match status" value="1"/>
</dbReference>
<dbReference type="OrthoDB" id="10264738at2759"/>
<dbReference type="SMART" id="SM00332">
    <property type="entry name" value="PP2Cc"/>
    <property type="match status" value="1"/>
</dbReference>